<feature type="chain" id="PRO_5046016590" evidence="1">
    <location>
        <begin position="24"/>
        <end position="896"/>
    </location>
</feature>
<dbReference type="PANTHER" id="PTHR11905">
    <property type="entry name" value="ADAM A DISINTEGRIN AND METALLOPROTEASE DOMAIN"/>
    <property type="match status" value="1"/>
</dbReference>
<evidence type="ECO:0000313" key="2">
    <source>
        <dbReference type="EMBL" id="WOH38520.1"/>
    </source>
</evidence>
<dbReference type="RefSeq" id="WP_348397289.1">
    <property type="nucleotide sequence ID" value="NZ_CP136600.1"/>
</dbReference>
<dbReference type="InterPro" id="IPR013783">
    <property type="entry name" value="Ig-like_fold"/>
</dbReference>
<dbReference type="Gene3D" id="2.60.40.2810">
    <property type="match status" value="1"/>
</dbReference>
<dbReference type="Gene3D" id="2.60.40.10">
    <property type="entry name" value="Immunoglobulins"/>
    <property type="match status" value="1"/>
</dbReference>
<evidence type="ECO:0000256" key="1">
    <source>
        <dbReference type="SAM" id="SignalP"/>
    </source>
</evidence>
<accession>A0ABZ0GRT1</accession>
<dbReference type="Pfam" id="PF13583">
    <property type="entry name" value="Reprolysin_4"/>
    <property type="match status" value="1"/>
</dbReference>
<keyword evidence="1" id="KW-0732">Signal</keyword>
<dbReference type="EMBL" id="CP136600">
    <property type="protein sequence ID" value="WOH38520.1"/>
    <property type="molecule type" value="Genomic_DNA"/>
</dbReference>
<dbReference type="Pfam" id="PF17963">
    <property type="entry name" value="Big_9"/>
    <property type="match status" value="1"/>
</dbReference>
<dbReference type="SUPFAM" id="SSF55486">
    <property type="entry name" value="Metalloproteases ('zincins'), catalytic domain"/>
    <property type="match status" value="1"/>
</dbReference>
<reference evidence="2 3" key="1">
    <citation type="submission" date="2023-09" db="EMBL/GenBank/DDBJ databases">
        <authorList>
            <person name="Qi X."/>
        </authorList>
    </citation>
    <scope>NUCLEOTIDE SEQUENCE [LARGE SCALE GENOMIC DNA]</scope>
    <source>
        <strain evidence="2 3">S1-1</strain>
    </source>
</reference>
<sequence>MKLFSPVKFIFVYVSMISSQAFAQGTASSLWIEQDQHSNIIQSKSNQAKALFNIKAKNSRLLSANINALNKQLKTAHLQLELPLPNGQLVTFNLQQNSVLPQSLSAKYPTIKTFTGMQVGNPKNSGRFDISSNGFHGAFNHNGETVYIDPQQRGNNELYLSYYKKDALPLTTKVTDSTKEASREQISAELTALAAKTTGLTSINKRYRIAFSTSAEYSVFHGNTKEQVLAAIVTLVNRMNAVFSRDLAVEFILADNSDAVIFLAPQKPDGSYDYSQDPFDNTDNGVYENPAIAEQYIGNTNYDIGHLLTTGAGGLAGVGVICDNEEFIDGGVNYGGPWKAVGVTGSEAPTNDSFYIDFVAHELGHQLGAEHSFNSLSGACSGNRWSDSAFEPGSGSTIMAYTGICAPTNLQTNSDDYFHINSILEMRDYLINSPYGNSCGAGFTPDESLNQPPVVDAGVNFTIPVNTPFTLTATASDDNNVLTYAWEQYDLGTASFDPETMIDNGDRPIFRSFKPTTNPARTFPQLASVLSGELVIGENYPTTTRTLNFKVTARDEQGGVAVDATLVNVLANAGPFVLTEPANNDYWSEQAQSLVRWDVANTEDINGVNCQYVDIEFSANGGQSFDFILATETENDGEQLINTPVVNSKTSRLKITCTDNVFFALSTSDFQVFNSTAENIAPEIVAQYPLEVYEDNELTISLTDLVVVDADNKFPEQFSLSITASEHYHVLENTIIVDENFNGELGVPVTVNDGEDDSNSFMLTVTVLAVNDVPVAVDDTFTVPYQSASSLLDVLVNDSDVDINDSLSIASVTYNGQGAVTINNNQLSYTPPTKYSGSEMLTYQVADSLGARTSAQVTITVEPKHNSGSSGGTLAWLNLYAFMLLCWRVKSSSLKN</sequence>
<evidence type="ECO:0000313" key="3">
    <source>
        <dbReference type="Proteomes" id="UP001301442"/>
    </source>
</evidence>
<dbReference type="PANTHER" id="PTHR11905:SF159">
    <property type="entry name" value="ADAM METALLOPROTEASE"/>
    <property type="match status" value="1"/>
</dbReference>
<dbReference type="InterPro" id="IPR024079">
    <property type="entry name" value="MetalloPept_cat_dom_sf"/>
</dbReference>
<proteinExistence type="predicted"/>
<dbReference type="Proteomes" id="UP001301442">
    <property type="component" value="Chromosome"/>
</dbReference>
<protein>
    <submittedName>
        <fullName evidence="2">M12 family metallo-peptidase</fullName>
    </submittedName>
</protein>
<dbReference type="Gene3D" id="3.40.390.10">
    <property type="entry name" value="Collagenase (Catalytic Domain)"/>
    <property type="match status" value="1"/>
</dbReference>
<feature type="signal peptide" evidence="1">
    <location>
        <begin position="1"/>
        <end position="23"/>
    </location>
</feature>
<gene>
    <name evidence="2" type="ORF">RI844_04690</name>
</gene>
<keyword evidence="3" id="KW-1185">Reference proteome</keyword>
<name>A0ABZ0GRT1_9GAMM</name>
<organism evidence="2 3">
    <name type="scientific">Thalassotalea fonticola</name>
    <dbReference type="NCBI Taxonomy" id="3065649"/>
    <lineage>
        <taxon>Bacteria</taxon>
        <taxon>Pseudomonadati</taxon>
        <taxon>Pseudomonadota</taxon>
        <taxon>Gammaproteobacteria</taxon>
        <taxon>Alteromonadales</taxon>
        <taxon>Colwelliaceae</taxon>
        <taxon>Thalassotalea</taxon>
    </lineage>
</organism>